<dbReference type="PANTHER" id="PTHR38035">
    <property type="entry name" value="UPF0070 PROTEIN YFGM"/>
    <property type="match status" value="1"/>
</dbReference>
<organism evidence="10 11">
    <name type="scientific">Zavarzinia aquatilis</name>
    <dbReference type="NCBI Taxonomy" id="2211142"/>
    <lineage>
        <taxon>Bacteria</taxon>
        <taxon>Pseudomonadati</taxon>
        <taxon>Pseudomonadota</taxon>
        <taxon>Alphaproteobacteria</taxon>
        <taxon>Rhodospirillales</taxon>
        <taxon>Zavarziniaceae</taxon>
        <taxon>Zavarzinia</taxon>
    </lineage>
</organism>
<dbReference type="GO" id="GO:0044877">
    <property type="term" value="F:protein-containing complex binding"/>
    <property type="evidence" value="ECO:0007669"/>
    <property type="project" value="InterPro"/>
</dbReference>
<reference evidence="10 11" key="1">
    <citation type="submission" date="2018-05" db="EMBL/GenBank/DDBJ databases">
        <title>Zavarzinia sp. HR-AS.</title>
        <authorList>
            <person name="Lee Y."/>
            <person name="Jeon C.O."/>
        </authorList>
    </citation>
    <scope>NUCLEOTIDE SEQUENCE [LARGE SCALE GENOMIC DNA]</scope>
    <source>
        <strain evidence="10 11">HR-AS</strain>
    </source>
</reference>
<gene>
    <name evidence="10" type="ORF">DKG74_03675</name>
</gene>
<keyword evidence="5" id="KW-1133">Transmembrane helix</keyword>
<comment type="caution">
    <text evidence="10">The sequence shown here is derived from an EMBL/GenBank/DDBJ whole genome shotgun (WGS) entry which is preliminary data.</text>
</comment>
<evidence type="ECO:0000256" key="2">
    <source>
        <dbReference type="ARBA" id="ARBA00004236"/>
    </source>
</evidence>
<dbReference type="OrthoDB" id="7173339at2"/>
<keyword evidence="6" id="KW-0472">Membrane</keyword>
<evidence type="ECO:0000256" key="5">
    <source>
        <dbReference type="ARBA" id="ARBA00022989"/>
    </source>
</evidence>
<dbReference type="Pfam" id="PF09976">
    <property type="entry name" value="TPR_21"/>
    <property type="match status" value="1"/>
</dbReference>
<dbReference type="PANTHER" id="PTHR38035:SF1">
    <property type="entry name" value="ANCILLARY SECYEG TRANSLOCON SUBUNIT"/>
    <property type="match status" value="1"/>
</dbReference>
<sequence>MGLWLSFLAFWASAAFRGVQVSDIFQEIDEDLRRERLLGFWRRHGTAVVALSLGVLVGIGGYMGWRDYKSAQLDANAEALAAAAQLVTDNKQAEAAKAFADLANEAGGNYGDLARMNAAAATLAGGDVAGAVAAYDAVAGSSGDVSIAALARVLAVQALMDTAPAADLDARLDAVGAAAGFAPAVKELRAYVRLKAGATDEARRLLAEVVDDNAAPSRLKARAQEVLDALGGRLPAAPAQPSVQPPESEGQRP</sequence>
<dbReference type="Proteomes" id="UP000245461">
    <property type="component" value="Unassembled WGS sequence"/>
</dbReference>
<dbReference type="InterPro" id="IPR026039">
    <property type="entry name" value="YfgM"/>
</dbReference>
<evidence type="ECO:0000256" key="3">
    <source>
        <dbReference type="ARBA" id="ARBA00022475"/>
    </source>
</evidence>
<dbReference type="AlphaFoldDB" id="A0A317EHH7"/>
<keyword evidence="11" id="KW-1185">Reference proteome</keyword>
<comment type="subcellular location">
    <subcellularLocation>
        <location evidence="2">Cell membrane</location>
    </subcellularLocation>
    <subcellularLocation>
        <location evidence="1">Membrane</location>
        <topology evidence="1">Single-pass membrane protein</topology>
    </subcellularLocation>
</comment>
<feature type="domain" description="Ancillary SecYEG translocon subunit/Cell division coordinator CpoB TPR" evidence="9">
    <location>
        <begin position="40"/>
        <end position="215"/>
    </location>
</feature>
<dbReference type="GO" id="GO:0005886">
    <property type="term" value="C:plasma membrane"/>
    <property type="evidence" value="ECO:0007669"/>
    <property type="project" value="UniProtKB-SubCell"/>
</dbReference>
<dbReference type="EMBL" id="QGLE01000002">
    <property type="protein sequence ID" value="PWR24883.1"/>
    <property type="molecule type" value="Genomic_DNA"/>
</dbReference>
<proteinExistence type="predicted"/>
<evidence type="ECO:0000313" key="11">
    <source>
        <dbReference type="Proteomes" id="UP000245461"/>
    </source>
</evidence>
<evidence type="ECO:0000256" key="7">
    <source>
        <dbReference type="ARBA" id="ARBA00023186"/>
    </source>
</evidence>
<keyword evidence="4" id="KW-0812">Transmembrane</keyword>
<feature type="compositionally biased region" description="Low complexity" evidence="8">
    <location>
        <begin position="235"/>
        <end position="253"/>
    </location>
</feature>
<keyword evidence="3" id="KW-1003">Cell membrane</keyword>
<evidence type="ECO:0000256" key="1">
    <source>
        <dbReference type="ARBA" id="ARBA00004167"/>
    </source>
</evidence>
<name>A0A317EHH7_9PROT</name>
<evidence type="ECO:0000256" key="6">
    <source>
        <dbReference type="ARBA" id="ARBA00023136"/>
    </source>
</evidence>
<accession>A0A317EHH7</accession>
<protein>
    <recommendedName>
        <fullName evidence="9">Ancillary SecYEG translocon subunit/Cell division coordinator CpoB TPR domain-containing protein</fullName>
    </recommendedName>
</protein>
<evidence type="ECO:0000313" key="10">
    <source>
        <dbReference type="EMBL" id="PWR24883.1"/>
    </source>
</evidence>
<evidence type="ECO:0000256" key="8">
    <source>
        <dbReference type="SAM" id="MobiDB-lite"/>
    </source>
</evidence>
<feature type="region of interest" description="Disordered" evidence="8">
    <location>
        <begin position="230"/>
        <end position="253"/>
    </location>
</feature>
<dbReference type="InterPro" id="IPR018704">
    <property type="entry name" value="SecYEG/CpoB_TPR"/>
</dbReference>
<evidence type="ECO:0000256" key="4">
    <source>
        <dbReference type="ARBA" id="ARBA00022692"/>
    </source>
</evidence>
<keyword evidence="7" id="KW-0143">Chaperone</keyword>
<evidence type="ECO:0000259" key="9">
    <source>
        <dbReference type="Pfam" id="PF09976"/>
    </source>
</evidence>